<feature type="compositionally biased region" description="Low complexity" evidence="1">
    <location>
        <begin position="108"/>
        <end position="122"/>
    </location>
</feature>
<accession>A0AAV7WGK5</accession>
<evidence type="ECO:0000313" key="3">
    <source>
        <dbReference type="Proteomes" id="UP001066276"/>
    </source>
</evidence>
<name>A0AAV7WGK5_PLEWA</name>
<dbReference type="AlphaFoldDB" id="A0AAV7WGK5"/>
<evidence type="ECO:0000313" key="2">
    <source>
        <dbReference type="EMBL" id="KAJ1211756.1"/>
    </source>
</evidence>
<feature type="region of interest" description="Disordered" evidence="1">
    <location>
        <begin position="108"/>
        <end position="145"/>
    </location>
</feature>
<feature type="compositionally biased region" description="Basic and acidic residues" evidence="1">
    <location>
        <begin position="1"/>
        <end position="11"/>
    </location>
</feature>
<feature type="region of interest" description="Disordered" evidence="1">
    <location>
        <begin position="1"/>
        <end position="37"/>
    </location>
</feature>
<comment type="caution">
    <text evidence="2">The sequence shown here is derived from an EMBL/GenBank/DDBJ whole genome shotgun (WGS) entry which is preliminary data.</text>
</comment>
<organism evidence="2 3">
    <name type="scientific">Pleurodeles waltl</name>
    <name type="common">Iberian ribbed newt</name>
    <dbReference type="NCBI Taxonomy" id="8319"/>
    <lineage>
        <taxon>Eukaryota</taxon>
        <taxon>Metazoa</taxon>
        <taxon>Chordata</taxon>
        <taxon>Craniata</taxon>
        <taxon>Vertebrata</taxon>
        <taxon>Euteleostomi</taxon>
        <taxon>Amphibia</taxon>
        <taxon>Batrachia</taxon>
        <taxon>Caudata</taxon>
        <taxon>Salamandroidea</taxon>
        <taxon>Salamandridae</taxon>
        <taxon>Pleurodelinae</taxon>
        <taxon>Pleurodeles</taxon>
    </lineage>
</organism>
<proteinExistence type="predicted"/>
<sequence length="145" mass="16067">MGTRECSERGARKAPVRGAVGRGRRDPSTLSDRENNKCKEDVELVASVETMTEGHINHEEWLQAVEEDETLQEVLREMCCIPCARVSPTPPAVLMAPARDEKALMKYTTRQQTGTALQGQAGSLPLLQRLEVRRPRSGQDAPART</sequence>
<gene>
    <name evidence="2" type="ORF">NDU88_007112</name>
</gene>
<keyword evidence="3" id="KW-1185">Reference proteome</keyword>
<dbReference type="EMBL" id="JANPWB010000002">
    <property type="protein sequence ID" value="KAJ1211756.1"/>
    <property type="molecule type" value="Genomic_DNA"/>
</dbReference>
<dbReference type="Proteomes" id="UP001066276">
    <property type="component" value="Chromosome 1_2"/>
</dbReference>
<feature type="compositionally biased region" description="Basic and acidic residues" evidence="1">
    <location>
        <begin position="23"/>
        <end position="37"/>
    </location>
</feature>
<evidence type="ECO:0000256" key="1">
    <source>
        <dbReference type="SAM" id="MobiDB-lite"/>
    </source>
</evidence>
<reference evidence="2" key="1">
    <citation type="journal article" date="2022" name="bioRxiv">
        <title>Sequencing and chromosome-scale assembly of the giantPleurodeles waltlgenome.</title>
        <authorList>
            <person name="Brown T."/>
            <person name="Elewa A."/>
            <person name="Iarovenko S."/>
            <person name="Subramanian E."/>
            <person name="Araus A.J."/>
            <person name="Petzold A."/>
            <person name="Susuki M."/>
            <person name="Suzuki K.-i.T."/>
            <person name="Hayashi T."/>
            <person name="Toyoda A."/>
            <person name="Oliveira C."/>
            <person name="Osipova E."/>
            <person name="Leigh N.D."/>
            <person name="Simon A."/>
            <person name="Yun M.H."/>
        </authorList>
    </citation>
    <scope>NUCLEOTIDE SEQUENCE</scope>
    <source>
        <strain evidence="2">20211129_DDA</strain>
        <tissue evidence="2">Liver</tissue>
    </source>
</reference>
<protein>
    <submittedName>
        <fullName evidence="2">Uncharacterized protein</fullName>
    </submittedName>
</protein>